<gene>
    <name evidence="2" type="ORF">SAMN04487904_105214</name>
</gene>
<reference evidence="3" key="1">
    <citation type="submission" date="2016-10" db="EMBL/GenBank/DDBJ databases">
        <authorList>
            <person name="Varghese N."/>
            <person name="Submissions S."/>
        </authorList>
    </citation>
    <scope>NUCLEOTIDE SEQUENCE [LARGE SCALE GENOMIC DNA]</scope>
    <source>
        <strain evidence="3">DSM 45501</strain>
    </source>
</reference>
<proteinExistence type="predicted"/>
<dbReference type="SMART" id="SM00530">
    <property type="entry name" value="HTH_XRE"/>
    <property type="match status" value="1"/>
</dbReference>
<dbReference type="InterPro" id="IPR001387">
    <property type="entry name" value="Cro/C1-type_HTH"/>
</dbReference>
<organism evidence="2 3">
    <name type="scientific">Actinopolyspora righensis</name>
    <dbReference type="NCBI Taxonomy" id="995060"/>
    <lineage>
        <taxon>Bacteria</taxon>
        <taxon>Bacillati</taxon>
        <taxon>Actinomycetota</taxon>
        <taxon>Actinomycetes</taxon>
        <taxon>Actinopolysporales</taxon>
        <taxon>Actinopolysporaceae</taxon>
        <taxon>Actinopolyspora</taxon>
        <taxon>Actinopolyspora alba group</taxon>
    </lineage>
</organism>
<dbReference type="Pfam" id="PF19054">
    <property type="entry name" value="DUF5753"/>
    <property type="match status" value="1"/>
</dbReference>
<dbReference type="GO" id="GO:0003677">
    <property type="term" value="F:DNA binding"/>
    <property type="evidence" value="ECO:0007669"/>
    <property type="project" value="InterPro"/>
</dbReference>
<dbReference type="Gene3D" id="1.10.260.40">
    <property type="entry name" value="lambda repressor-like DNA-binding domains"/>
    <property type="match status" value="1"/>
</dbReference>
<dbReference type="Pfam" id="PF13560">
    <property type="entry name" value="HTH_31"/>
    <property type="match status" value="1"/>
</dbReference>
<name>A0A1I6ZV49_9ACTN</name>
<dbReference type="InterPro" id="IPR010982">
    <property type="entry name" value="Lambda_DNA-bd_dom_sf"/>
</dbReference>
<evidence type="ECO:0000313" key="3">
    <source>
        <dbReference type="Proteomes" id="UP000199165"/>
    </source>
</evidence>
<protein>
    <submittedName>
        <fullName evidence="2">Helix-turn-helix domain-containing protein</fullName>
    </submittedName>
</protein>
<accession>A0A1I6ZV49</accession>
<dbReference type="EMBL" id="FPAT01000005">
    <property type="protein sequence ID" value="SFT66533.1"/>
    <property type="molecule type" value="Genomic_DNA"/>
</dbReference>
<dbReference type="AlphaFoldDB" id="A0A1I6ZV49"/>
<sequence length="283" mass="31911">MSSGARQIQLGRKLREIRNAVGLSLDGVAARLERSRATVGHWESGYSRISAQDLEGLFRLYDTSEEMQDQLRQLRRDSHKRGWWQSYKLPDYINPFLGFEYEAAEIFHFELGVVPGLLQTEEYAKAVHEAGRLELSDDELQGWVEARIQRQKRLESGGGLTLHAVIAEEALYRIVGSCDIMARQLEYLEEVSKRASVKLRILPYKNGAHVGMHGPIMVLRSSDPSHSDVAFSDTPLGGHIIDDPRDVSELSRLYSALESQALPLASSSKQLRNIAREHISSKE</sequence>
<dbReference type="PROSITE" id="PS50943">
    <property type="entry name" value="HTH_CROC1"/>
    <property type="match status" value="1"/>
</dbReference>
<feature type="domain" description="HTH cro/C1-type" evidence="1">
    <location>
        <begin position="14"/>
        <end position="68"/>
    </location>
</feature>
<evidence type="ECO:0000313" key="2">
    <source>
        <dbReference type="EMBL" id="SFT66533.1"/>
    </source>
</evidence>
<dbReference type="Proteomes" id="UP000199165">
    <property type="component" value="Unassembled WGS sequence"/>
</dbReference>
<evidence type="ECO:0000259" key="1">
    <source>
        <dbReference type="PROSITE" id="PS50943"/>
    </source>
</evidence>
<keyword evidence="3" id="KW-1185">Reference proteome</keyword>
<dbReference type="InterPro" id="IPR043917">
    <property type="entry name" value="DUF5753"/>
</dbReference>
<dbReference type="SUPFAM" id="SSF47413">
    <property type="entry name" value="lambda repressor-like DNA-binding domains"/>
    <property type="match status" value="1"/>
</dbReference>
<dbReference type="CDD" id="cd00093">
    <property type="entry name" value="HTH_XRE"/>
    <property type="match status" value="1"/>
</dbReference>
<dbReference type="STRING" id="995060.SAMN04487904_105214"/>